<reference evidence="3 4" key="1">
    <citation type="journal article" date="2016" name="Mol. Biol. Evol.">
        <title>Comparative Genomics of Early-Diverging Mushroom-Forming Fungi Provides Insights into the Origins of Lignocellulose Decay Capabilities.</title>
        <authorList>
            <person name="Nagy L.G."/>
            <person name="Riley R."/>
            <person name="Tritt A."/>
            <person name="Adam C."/>
            <person name="Daum C."/>
            <person name="Floudas D."/>
            <person name="Sun H."/>
            <person name="Yadav J.S."/>
            <person name="Pangilinan J."/>
            <person name="Larsson K.H."/>
            <person name="Matsuura K."/>
            <person name="Barry K."/>
            <person name="Labutti K."/>
            <person name="Kuo R."/>
            <person name="Ohm R.A."/>
            <person name="Bhattacharya S.S."/>
            <person name="Shirouzu T."/>
            <person name="Yoshinaga Y."/>
            <person name="Martin F.M."/>
            <person name="Grigoriev I.V."/>
            <person name="Hibbett D.S."/>
        </authorList>
    </citation>
    <scope>NUCLEOTIDE SEQUENCE [LARGE SCALE GENOMIC DNA]</scope>
    <source>
        <strain evidence="3 4">HHB12029</strain>
    </source>
</reference>
<name>A0A165KA64_EXIGL</name>
<feature type="transmembrane region" description="Helical" evidence="2">
    <location>
        <begin position="176"/>
        <end position="197"/>
    </location>
</feature>
<keyword evidence="2" id="KW-0812">Transmembrane</keyword>
<feature type="transmembrane region" description="Helical" evidence="2">
    <location>
        <begin position="98"/>
        <end position="120"/>
    </location>
</feature>
<keyword evidence="2" id="KW-0472">Membrane</keyword>
<feature type="region of interest" description="Disordered" evidence="1">
    <location>
        <begin position="219"/>
        <end position="314"/>
    </location>
</feature>
<feature type="transmembrane region" description="Helical" evidence="2">
    <location>
        <begin position="66"/>
        <end position="86"/>
    </location>
</feature>
<organism evidence="3 4">
    <name type="scientific">Exidia glandulosa HHB12029</name>
    <dbReference type="NCBI Taxonomy" id="1314781"/>
    <lineage>
        <taxon>Eukaryota</taxon>
        <taxon>Fungi</taxon>
        <taxon>Dikarya</taxon>
        <taxon>Basidiomycota</taxon>
        <taxon>Agaricomycotina</taxon>
        <taxon>Agaricomycetes</taxon>
        <taxon>Auriculariales</taxon>
        <taxon>Exidiaceae</taxon>
        <taxon>Exidia</taxon>
    </lineage>
</organism>
<dbReference type="EMBL" id="KV425948">
    <property type="protein sequence ID" value="KZV96033.1"/>
    <property type="molecule type" value="Genomic_DNA"/>
</dbReference>
<evidence type="ECO:0000256" key="2">
    <source>
        <dbReference type="SAM" id="Phobius"/>
    </source>
</evidence>
<gene>
    <name evidence="3" type="ORF">EXIGLDRAFT_833958</name>
</gene>
<sequence length="495" mass="54552">MSTRPPIPQGNPPTYAFVTRVYRRSLRPIVIICAVTSAIWTLLWYVSNFQDINNDQDNSLPQFVPFDIALGALFMGAFAIELFGVFAATTQRLPLVRFYSFLTLLAALFIAAAQIIQIVLDFKYKSTLLNMCVEANTGSTIIVPHGWWGSTRRILTQPEAQSFCKSILNRNIFADFAWLIVSSILALLFASIVFAFYRQLLDPASMAYPRAPSDQVRMQTFGAYPPPAGAPRPYNEDYVPPYDPHKLPGYDAQGRATPEEKDEPKQAWGAEASQQQFAPPAGPPPSQQYAPPAGPPPQASGASNPTVHKWGIPGDLSKTRQAMEAARSPLTKKDRSLASTYDLDEGCVALAEYRNRSGLEDETAIALPGPMSGLHPTYQDIRVAYSDADVMYFPELEWKDSISGGGGAGIKITYNASAYLLFNFTGSHIWYYGDLTTDHGDCSFAIDDGAPAVVSTYYKYMLPVQVLWEQEVSPGPHVVKITNLEDKPVTVASFM</sequence>
<dbReference type="AlphaFoldDB" id="A0A165KA64"/>
<keyword evidence="4" id="KW-1185">Reference proteome</keyword>
<proteinExistence type="predicted"/>
<accession>A0A165KA64</accession>
<evidence type="ECO:0000313" key="4">
    <source>
        <dbReference type="Proteomes" id="UP000077266"/>
    </source>
</evidence>
<dbReference type="OrthoDB" id="3352285at2759"/>
<protein>
    <submittedName>
        <fullName evidence="3">Uncharacterized protein</fullName>
    </submittedName>
</protein>
<dbReference type="Proteomes" id="UP000077266">
    <property type="component" value="Unassembled WGS sequence"/>
</dbReference>
<feature type="transmembrane region" description="Helical" evidence="2">
    <location>
        <begin position="29"/>
        <end position="46"/>
    </location>
</feature>
<feature type="compositionally biased region" description="Pro residues" evidence="1">
    <location>
        <begin position="280"/>
        <end position="298"/>
    </location>
</feature>
<evidence type="ECO:0000256" key="1">
    <source>
        <dbReference type="SAM" id="MobiDB-lite"/>
    </source>
</evidence>
<dbReference type="Gene3D" id="2.60.120.260">
    <property type="entry name" value="Galactose-binding domain-like"/>
    <property type="match status" value="1"/>
</dbReference>
<evidence type="ECO:0000313" key="3">
    <source>
        <dbReference type="EMBL" id="KZV96033.1"/>
    </source>
</evidence>
<keyword evidence="2" id="KW-1133">Transmembrane helix</keyword>
<dbReference type="InParanoid" id="A0A165KA64"/>